<keyword evidence="3" id="KW-1185">Reference proteome</keyword>
<evidence type="ECO:0008006" key="4">
    <source>
        <dbReference type="Google" id="ProtNLM"/>
    </source>
</evidence>
<keyword evidence="1" id="KW-0812">Transmembrane</keyword>
<dbReference type="RefSeq" id="WP_006626255.1">
    <property type="nucleotide sequence ID" value="NZ_FO818640.1"/>
</dbReference>
<evidence type="ECO:0000313" key="2">
    <source>
        <dbReference type="EMBL" id="CDM94491.1"/>
    </source>
</evidence>
<protein>
    <recommendedName>
        <fullName evidence="4">Membrane-anchored protein</fullName>
    </recommendedName>
</protein>
<keyword evidence="1" id="KW-1133">Transmembrane helix</keyword>
<evidence type="ECO:0000256" key="1">
    <source>
        <dbReference type="SAM" id="Phobius"/>
    </source>
</evidence>
<reference evidence="2 3" key="1">
    <citation type="submission" date="2014-02" db="EMBL/GenBank/DDBJ databases">
        <authorList>
            <person name="Genoscope - CEA"/>
        </authorList>
    </citation>
    <scope>NUCLEOTIDE SEQUENCE [LARGE SCALE GENOMIC DNA]</scope>
    <source>
        <strain evidence="2 3">PCC 8005</strain>
    </source>
</reference>
<gene>
    <name evidence="2" type="ORF">ARTHRO_20025</name>
</gene>
<name>A0A9P1KE98_9CYAN</name>
<keyword evidence="1" id="KW-0472">Membrane</keyword>
<dbReference type="Proteomes" id="UP000032946">
    <property type="component" value="Chromosome"/>
</dbReference>
<dbReference type="InterPro" id="IPR025833">
    <property type="entry name" value="GDYXXLXY"/>
</dbReference>
<evidence type="ECO:0000313" key="3">
    <source>
        <dbReference type="Proteomes" id="UP000032946"/>
    </source>
</evidence>
<dbReference type="Pfam" id="PF14345">
    <property type="entry name" value="GDYXXLXY"/>
    <property type="match status" value="1"/>
</dbReference>
<accession>A0A9P1KE98</accession>
<dbReference type="EMBL" id="FO818640">
    <property type="protein sequence ID" value="CDM94491.1"/>
    <property type="molecule type" value="Genomic_DNA"/>
</dbReference>
<feature type="transmembrane region" description="Helical" evidence="1">
    <location>
        <begin position="32"/>
        <end position="55"/>
    </location>
</feature>
<organism evidence="2 3">
    <name type="scientific">Limnospira indica PCC 8005</name>
    <dbReference type="NCBI Taxonomy" id="376219"/>
    <lineage>
        <taxon>Bacteria</taxon>
        <taxon>Bacillati</taxon>
        <taxon>Cyanobacteriota</taxon>
        <taxon>Cyanophyceae</taxon>
        <taxon>Oscillatoriophycideae</taxon>
        <taxon>Oscillatoriales</taxon>
        <taxon>Sirenicapillariaceae</taxon>
        <taxon>Limnospira</taxon>
    </lineage>
</organism>
<sequence length="217" mass="24490">MVNTNKIPSAKPSVILPGSVNSRQRRLPNWRLLAPLLCQVALVISIPAQAFYTYITGTTVVLQTAPVDPYDFLRGYYQILSYEISQPSTLRNLPGSGTMSHRNSIRDGDTVYVILEKPQEQPEGDRPLPWQPVAVSNQRPDNLPENQIAIRGTGDGWGLKYGLETYYMPENKRLEVNENISRAQSRDPESFVVEVKVDSQGNAIPLRLWVSDRSYQF</sequence>
<proteinExistence type="predicted"/>
<dbReference type="AlphaFoldDB" id="A0A9P1KE98"/>